<protein>
    <submittedName>
        <fullName evidence="1">Uncharacterized protein</fullName>
    </submittedName>
</protein>
<dbReference type="KEGG" id="mtw:CQW49_10600"/>
<evidence type="ECO:0000313" key="2">
    <source>
        <dbReference type="Proteomes" id="UP000230709"/>
    </source>
</evidence>
<dbReference type="Proteomes" id="UP000230709">
    <property type="component" value="Chromosome"/>
</dbReference>
<accession>A0A2D2CZW5</accession>
<organism evidence="1 2">
    <name type="scientific">Methylosinus trichosporium (strain ATCC 35070 / NCIMB 11131 / UNIQEM 75 / OB3b)</name>
    <dbReference type="NCBI Taxonomy" id="595536"/>
    <lineage>
        <taxon>Bacteria</taxon>
        <taxon>Pseudomonadati</taxon>
        <taxon>Pseudomonadota</taxon>
        <taxon>Alphaproteobacteria</taxon>
        <taxon>Hyphomicrobiales</taxon>
        <taxon>Methylocystaceae</taxon>
        <taxon>Methylosinus</taxon>
    </lineage>
</organism>
<proteinExistence type="predicted"/>
<gene>
    <name evidence="1" type="ORF">CQW49_10600</name>
</gene>
<dbReference type="AlphaFoldDB" id="A0A2D2CZW5"/>
<dbReference type="RefSeq" id="WP_003609983.1">
    <property type="nucleotide sequence ID" value="NZ_ADVE02000001.1"/>
</dbReference>
<keyword evidence="2" id="KW-1185">Reference proteome</keyword>
<evidence type="ECO:0000313" key="1">
    <source>
        <dbReference type="EMBL" id="ATQ68275.1"/>
    </source>
</evidence>
<reference evidence="2" key="1">
    <citation type="submission" date="2017-10" db="EMBL/GenBank/DDBJ databases">
        <title>Completed PacBio SMRT sequence of Methylosinus trichosporium OB3b reveals presence of a third large plasmid.</title>
        <authorList>
            <person name="Charles T.C."/>
            <person name="Lynch M.D.J."/>
            <person name="Heil J.R."/>
            <person name="Cheng J."/>
        </authorList>
    </citation>
    <scope>NUCLEOTIDE SEQUENCE [LARGE SCALE GENOMIC DNA]</scope>
    <source>
        <strain evidence="2">OB3b</strain>
    </source>
</reference>
<sequence length="119" mass="13313">MGIMICETHGRVGFVETCSHVAKEIERKNVPDGHRLMIMGNLFVCDDCFRSLGFEKFASLAELSLEEVVEVTDGRMEAFEVAYEAIEGRRVFCLKCLAELESQSPATALPIAEPDDQKR</sequence>
<name>A0A2D2CZW5_METT3</name>
<dbReference type="EMBL" id="CP023737">
    <property type="protein sequence ID" value="ATQ68275.1"/>
    <property type="molecule type" value="Genomic_DNA"/>
</dbReference>